<protein>
    <submittedName>
        <fullName evidence="3">Tripartite tricarboxylate transporter substrate binding protein</fullName>
    </submittedName>
</protein>
<dbReference type="InterPro" id="IPR042100">
    <property type="entry name" value="Bug_dom1"/>
</dbReference>
<feature type="chain" id="PRO_5047084168" evidence="2">
    <location>
        <begin position="24"/>
        <end position="319"/>
    </location>
</feature>
<evidence type="ECO:0000313" key="4">
    <source>
        <dbReference type="Proteomes" id="UP001500975"/>
    </source>
</evidence>
<dbReference type="PANTHER" id="PTHR42928:SF5">
    <property type="entry name" value="BLR1237 PROTEIN"/>
    <property type="match status" value="1"/>
</dbReference>
<name>A0ABP8II00_9BURK</name>
<reference evidence="4" key="1">
    <citation type="journal article" date="2019" name="Int. J. Syst. Evol. Microbiol.">
        <title>The Global Catalogue of Microorganisms (GCM) 10K type strain sequencing project: providing services to taxonomists for standard genome sequencing and annotation.</title>
        <authorList>
            <consortium name="The Broad Institute Genomics Platform"/>
            <consortium name="The Broad Institute Genome Sequencing Center for Infectious Disease"/>
            <person name="Wu L."/>
            <person name="Ma J."/>
        </authorList>
    </citation>
    <scope>NUCLEOTIDE SEQUENCE [LARGE SCALE GENOMIC DNA]</scope>
    <source>
        <strain evidence="4">JCM 17804</strain>
    </source>
</reference>
<keyword evidence="2" id="KW-0732">Signal</keyword>
<evidence type="ECO:0000313" key="3">
    <source>
        <dbReference type="EMBL" id="GAA4359273.1"/>
    </source>
</evidence>
<dbReference type="Gene3D" id="3.40.190.150">
    <property type="entry name" value="Bordetella uptake gene, domain 1"/>
    <property type="match status" value="1"/>
</dbReference>
<evidence type="ECO:0000256" key="2">
    <source>
        <dbReference type="SAM" id="SignalP"/>
    </source>
</evidence>
<dbReference type="RefSeq" id="WP_345542024.1">
    <property type="nucleotide sequence ID" value="NZ_BAABGJ010000081.1"/>
</dbReference>
<dbReference type="EMBL" id="BAABGJ010000081">
    <property type="protein sequence ID" value="GAA4359273.1"/>
    <property type="molecule type" value="Genomic_DNA"/>
</dbReference>
<dbReference type="SUPFAM" id="SSF53850">
    <property type="entry name" value="Periplasmic binding protein-like II"/>
    <property type="match status" value="1"/>
</dbReference>
<feature type="signal peptide" evidence="2">
    <location>
        <begin position="1"/>
        <end position="23"/>
    </location>
</feature>
<accession>A0ABP8II00</accession>
<comment type="similarity">
    <text evidence="1">Belongs to the UPF0065 (bug) family.</text>
</comment>
<dbReference type="Proteomes" id="UP001500975">
    <property type="component" value="Unassembled WGS sequence"/>
</dbReference>
<sequence>MKFRMLTAAAALCATFLSQVSHAQDYPEGAVRLVVPTTPGSTPDILARAIAPKLSQRIGRPVVVDNRVGASGNIGTEAVVRAAPNGSTLLIAASSLATGAPLQKAPFDATTDLAPVTLLAWNKLVFVTQPSTGIKTIEDLVAAARKAPGKLTYGSPGTGTPNHLTAELFKVKTQTFIMHIPYRGSAQQLTDVLGGQINLAPITASVAAPHARSGKLVALAIAGDKRSALLPDVPSMKEAGVPGVDGNIWYGLFAPKGTPGALISRLSGAVHAILQEEEKTLTAQGLEVEVSTPQELQDRLARDTARWAALVKQQDIKAD</sequence>
<dbReference type="Gene3D" id="3.40.190.10">
    <property type="entry name" value="Periplasmic binding protein-like II"/>
    <property type="match status" value="1"/>
</dbReference>
<proteinExistence type="inferred from homology"/>
<dbReference type="Pfam" id="PF03401">
    <property type="entry name" value="TctC"/>
    <property type="match status" value="1"/>
</dbReference>
<dbReference type="CDD" id="cd13578">
    <property type="entry name" value="PBP2_Bug27"/>
    <property type="match status" value="1"/>
</dbReference>
<comment type="caution">
    <text evidence="3">The sequence shown here is derived from an EMBL/GenBank/DDBJ whole genome shotgun (WGS) entry which is preliminary data.</text>
</comment>
<gene>
    <name evidence="3" type="ORF">GCM10023165_55120</name>
</gene>
<organism evidence="3 4">
    <name type="scientific">Variovorax defluvii</name>
    <dbReference type="NCBI Taxonomy" id="913761"/>
    <lineage>
        <taxon>Bacteria</taxon>
        <taxon>Pseudomonadati</taxon>
        <taxon>Pseudomonadota</taxon>
        <taxon>Betaproteobacteria</taxon>
        <taxon>Burkholderiales</taxon>
        <taxon>Comamonadaceae</taxon>
        <taxon>Variovorax</taxon>
    </lineage>
</organism>
<dbReference type="PANTHER" id="PTHR42928">
    <property type="entry name" value="TRICARBOXYLATE-BINDING PROTEIN"/>
    <property type="match status" value="1"/>
</dbReference>
<keyword evidence="4" id="KW-1185">Reference proteome</keyword>
<dbReference type="InterPro" id="IPR005064">
    <property type="entry name" value="BUG"/>
</dbReference>
<dbReference type="PIRSF" id="PIRSF017082">
    <property type="entry name" value="YflP"/>
    <property type="match status" value="1"/>
</dbReference>
<evidence type="ECO:0000256" key="1">
    <source>
        <dbReference type="ARBA" id="ARBA00006987"/>
    </source>
</evidence>